<evidence type="ECO:0000313" key="2">
    <source>
        <dbReference type="EMBL" id="MBX8630923.1"/>
    </source>
</evidence>
<dbReference type="InterPro" id="IPR036754">
    <property type="entry name" value="YbaK/aa-tRNA-synt-asso_dom_sf"/>
</dbReference>
<evidence type="ECO:0000259" key="1">
    <source>
        <dbReference type="Pfam" id="PF04073"/>
    </source>
</evidence>
<dbReference type="EMBL" id="JAGVSJ010000001">
    <property type="protein sequence ID" value="MBX8630923.1"/>
    <property type="molecule type" value="Genomic_DNA"/>
</dbReference>
<dbReference type="PANTHER" id="PTHR30411">
    <property type="entry name" value="CYTOPLASMIC PROTEIN"/>
    <property type="match status" value="1"/>
</dbReference>
<evidence type="ECO:0000313" key="4">
    <source>
        <dbReference type="Proteomes" id="UP000750197"/>
    </source>
</evidence>
<dbReference type="Pfam" id="PF04073">
    <property type="entry name" value="tRNA_edit"/>
    <property type="match status" value="1"/>
</dbReference>
<gene>
    <name evidence="2" type="ORF">J9259_00135</name>
    <name evidence="3" type="ORF">KIY12_00155</name>
</gene>
<dbReference type="SUPFAM" id="SSF55826">
    <property type="entry name" value="YbaK/ProRS associated domain"/>
    <property type="match status" value="1"/>
</dbReference>
<dbReference type="Proteomes" id="UP000750197">
    <property type="component" value="Unassembled WGS sequence"/>
</dbReference>
<dbReference type="InterPro" id="IPR007214">
    <property type="entry name" value="YbaK/aa-tRNA-synth-assoc-dom"/>
</dbReference>
<reference evidence="3" key="1">
    <citation type="submission" date="2021-05" db="EMBL/GenBank/DDBJ databases">
        <title>Genomic insights into ecological role and evolution of a novel Thermoplasmata order Candidatus Sysuiplasmatales.</title>
        <authorList>
            <person name="Yuan Y."/>
        </authorList>
    </citation>
    <scope>NUCLEOTIDE SEQUENCE</scope>
    <source>
        <strain evidence="3">TUT19-bin139</strain>
        <strain evidence="2">YP2-bin.285</strain>
    </source>
</reference>
<dbReference type="Gene3D" id="3.90.960.10">
    <property type="entry name" value="YbaK/aminoacyl-tRNA synthetase-associated domain"/>
    <property type="match status" value="1"/>
</dbReference>
<dbReference type="AlphaFoldDB" id="A0A8J8CC89"/>
<dbReference type="GO" id="GO:0002161">
    <property type="term" value="F:aminoacyl-tRNA deacylase activity"/>
    <property type="evidence" value="ECO:0007669"/>
    <property type="project" value="InterPro"/>
</dbReference>
<protein>
    <recommendedName>
        <fullName evidence="1">YbaK/aminoacyl-tRNA synthetase-associated domain-containing protein</fullName>
    </recommendedName>
</protein>
<name>A0A8J8CC89_9ARCH</name>
<feature type="domain" description="YbaK/aminoacyl-tRNA synthetase-associated" evidence="1">
    <location>
        <begin position="29"/>
        <end position="150"/>
    </location>
</feature>
<organism evidence="3 4">
    <name type="scientific">Candidatus Sysuiplasma superficiale</name>
    <dbReference type="NCBI Taxonomy" id="2823368"/>
    <lineage>
        <taxon>Archaea</taxon>
        <taxon>Methanobacteriati</taxon>
        <taxon>Thermoplasmatota</taxon>
        <taxon>Thermoplasmata</taxon>
        <taxon>Candidatus Sysuiplasmatales</taxon>
        <taxon>Candidatus Sysuiplasmataceae</taxon>
        <taxon>Candidatus Sysuiplasma</taxon>
    </lineage>
</organism>
<proteinExistence type="predicted"/>
<dbReference type="Proteomes" id="UP000716004">
    <property type="component" value="Unassembled WGS sequence"/>
</dbReference>
<comment type="caution">
    <text evidence="3">The sequence shown here is derived from an EMBL/GenBank/DDBJ whole genome shotgun (WGS) entry which is preliminary data.</text>
</comment>
<sequence>MKGIGEVRRFVLESGVDAGIIEFDDEGAARDSISAAAAAGCSTAEIAKTMAFECEADRTEGKERRTVLVVLSGDRMVDTTRLANTTGSVSARKLRPAEVLRLTGYPVGGVPPFPHDTGITVLADSSLFRFKYVWASAGAPNAIMKIRPELLTAVLGYSAVEVSTQ</sequence>
<dbReference type="PANTHER" id="PTHR30411:SF1">
    <property type="entry name" value="CYTOPLASMIC PROTEIN"/>
    <property type="match status" value="1"/>
</dbReference>
<evidence type="ECO:0000313" key="3">
    <source>
        <dbReference type="EMBL" id="MBX8643135.1"/>
    </source>
</evidence>
<accession>A0A8J8CC89</accession>
<dbReference type="EMBL" id="JAHEAC010000001">
    <property type="protein sequence ID" value="MBX8643135.1"/>
    <property type="molecule type" value="Genomic_DNA"/>
</dbReference>